<evidence type="ECO:0000313" key="2">
    <source>
        <dbReference type="Proteomes" id="UP000824161"/>
    </source>
</evidence>
<dbReference type="Proteomes" id="UP000824161">
    <property type="component" value="Unassembled WGS sequence"/>
</dbReference>
<organism evidence="1 2">
    <name type="scientific">Candidatus Merdimorpha stercoravium</name>
    <dbReference type="NCBI Taxonomy" id="2840863"/>
    <lineage>
        <taxon>Bacteria</taxon>
        <taxon>Pseudomonadati</taxon>
        <taxon>Bacteroidota</taxon>
        <taxon>Flavobacteriia</taxon>
        <taxon>Flavobacteriales</taxon>
        <taxon>Candidatus Merdimorpha</taxon>
    </lineage>
</organism>
<reference evidence="1" key="2">
    <citation type="journal article" date="2021" name="PeerJ">
        <title>Extensive microbial diversity within the chicken gut microbiome revealed by metagenomics and culture.</title>
        <authorList>
            <person name="Gilroy R."/>
            <person name="Ravi A."/>
            <person name="Getino M."/>
            <person name="Pursley I."/>
            <person name="Horton D.L."/>
            <person name="Alikhan N.F."/>
            <person name="Baker D."/>
            <person name="Gharbi K."/>
            <person name="Hall N."/>
            <person name="Watson M."/>
            <person name="Adriaenssens E.M."/>
            <person name="Foster-Nyarko E."/>
            <person name="Jarju S."/>
            <person name="Secka A."/>
            <person name="Antonio M."/>
            <person name="Oren A."/>
            <person name="Chaudhuri R.R."/>
            <person name="La Ragione R."/>
            <person name="Hildebrand F."/>
            <person name="Pallen M.J."/>
        </authorList>
    </citation>
    <scope>NUCLEOTIDE SEQUENCE</scope>
    <source>
        <strain evidence="1">1383</strain>
    </source>
</reference>
<name>A0A9D1HAF1_9FLAO</name>
<comment type="caution">
    <text evidence="1">The sequence shown here is derived from an EMBL/GenBank/DDBJ whole genome shotgun (WGS) entry which is preliminary data.</text>
</comment>
<sequence>MVEVRVSIGLSDRAENLECIRMQLGGMPRIGESVLMTPELEKIAAKRRQEWGLPPDTHVNIVKRIGYDREPTPIIMLSTHPSTLVITCIDELGKEFSLPTSVVPRVGEQVISPKDEVFFVKNVIYTGHLILLQLSSKEVVAETRIIPDNNPMPVEVANPHPVEVYCSQLDRGIDVNVTNSTLYVQGERDY</sequence>
<protein>
    <submittedName>
        <fullName evidence="1">Uncharacterized protein</fullName>
    </submittedName>
</protein>
<dbReference type="EMBL" id="DVLY01000148">
    <property type="protein sequence ID" value="HIT98363.1"/>
    <property type="molecule type" value="Genomic_DNA"/>
</dbReference>
<evidence type="ECO:0000313" key="1">
    <source>
        <dbReference type="EMBL" id="HIT98363.1"/>
    </source>
</evidence>
<dbReference type="AlphaFoldDB" id="A0A9D1HAF1"/>
<accession>A0A9D1HAF1</accession>
<gene>
    <name evidence="1" type="ORF">IAC44_05935</name>
</gene>
<reference evidence="1" key="1">
    <citation type="submission" date="2020-10" db="EMBL/GenBank/DDBJ databases">
        <authorList>
            <person name="Gilroy R."/>
        </authorList>
    </citation>
    <scope>NUCLEOTIDE SEQUENCE</scope>
    <source>
        <strain evidence="1">1383</strain>
    </source>
</reference>
<proteinExistence type="predicted"/>